<dbReference type="OrthoDB" id="2915292at2759"/>
<evidence type="ECO:0008006" key="3">
    <source>
        <dbReference type="Google" id="ProtNLM"/>
    </source>
</evidence>
<evidence type="ECO:0000313" key="1">
    <source>
        <dbReference type="EMBL" id="KAJ2933764.1"/>
    </source>
</evidence>
<comment type="caution">
    <text evidence="1">The sequence shown here is derived from an EMBL/GenBank/DDBJ whole genome shotgun (WGS) entry which is preliminary data.</text>
</comment>
<dbReference type="AlphaFoldDB" id="A0A9W8JJ20"/>
<feature type="non-terminal residue" evidence="1">
    <location>
        <position position="243"/>
    </location>
</feature>
<sequence length="243" mass="27848">MSSRYSKPLPPLPLPELPSEIWLKIAGELTLEEKKHLFCLNRTLYDLYMNEKYRDLSLVSTDGVEFVEAMETLKESEVAKRVRALTFWPESVHEAIYSIQPEGERVIRVPVDSVSTVELDSPVPPVDAQLGQSGNRLEGLKRLFLKKRVPLKDVPAAGPPPVQYRFVELPPLPPHYERFRTLKKVLLTLSGVEKVSVKHYANSGCQDYRQQNLRRDLAVIMHEHLWPTVKDTVRKLSLDVMVL</sequence>
<proteinExistence type="predicted"/>
<reference evidence="1" key="1">
    <citation type="submission" date="2022-06" db="EMBL/GenBank/DDBJ databases">
        <title>Genome Sequence of Candolleomyces eurysporus.</title>
        <authorList>
            <person name="Buettner E."/>
        </authorList>
    </citation>
    <scope>NUCLEOTIDE SEQUENCE</scope>
    <source>
        <strain evidence="1">VTCC 930004</strain>
    </source>
</reference>
<dbReference type="Proteomes" id="UP001140091">
    <property type="component" value="Unassembled WGS sequence"/>
</dbReference>
<keyword evidence="2" id="KW-1185">Reference proteome</keyword>
<evidence type="ECO:0000313" key="2">
    <source>
        <dbReference type="Proteomes" id="UP001140091"/>
    </source>
</evidence>
<protein>
    <recommendedName>
        <fullName evidence="3">F-box domain-containing protein</fullName>
    </recommendedName>
</protein>
<organism evidence="1 2">
    <name type="scientific">Candolleomyces eurysporus</name>
    <dbReference type="NCBI Taxonomy" id="2828524"/>
    <lineage>
        <taxon>Eukaryota</taxon>
        <taxon>Fungi</taxon>
        <taxon>Dikarya</taxon>
        <taxon>Basidiomycota</taxon>
        <taxon>Agaricomycotina</taxon>
        <taxon>Agaricomycetes</taxon>
        <taxon>Agaricomycetidae</taxon>
        <taxon>Agaricales</taxon>
        <taxon>Agaricineae</taxon>
        <taxon>Psathyrellaceae</taxon>
        <taxon>Candolleomyces</taxon>
    </lineage>
</organism>
<dbReference type="EMBL" id="JANBPK010000735">
    <property type="protein sequence ID" value="KAJ2933764.1"/>
    <property type="molecule type" value="Genomic_DNA"/>
</dbReference>
<accession>A0A9W8JJ20</accession>
<gene>
    <name evidence="1" type="ORF">H1R20_g3332</name>
</gene>
<name>A0A9W8JJ20_9AGAR</name>